<dbReference type="InterPro" id="IPR043502">
    <property type="entry name" value="DNA/RNA_pol_sf"/>
</dbReference>
<feature type="domain" description="Integrase zinc-binding" evidence="8">
    <location>
        <begin position="293"/>
        <end position="347"/>
    </location>
</feature>
<evidence type="ECO:0000256" key="5">
    <source>
        <dbReference type="ARBA" id="ARBA00022801"/>
    </source>
</evidence>
<dbReference type="GO" id="GO:0004519">
    <property type="term" value="F:endonuclease activity"/>
    <property type="evidence" value="ECO:0007669"/>
    <property type="project" value="UniProtKB-KW"/>
</dbReference>
<evidence type="ECO:0000256" key="2">
    <source>
        <dbReference type="ARBA" id="ARBA00022695"/>
    </source>
</evidence>
<dbReference type="Pfam" id="PF17917">
    <property type="entry name" value="RT_RNaseH"/>
    <property type="match status" value="1"/>
</dbReference>
<dbReference type="InterPro" id="IPR043128">
    <property type="entry name" value="Rev_trsase/Diguanyl_cyclase"/>
</dbReference>
<dbReference type="InterPro" id="IPR050951">
    <property type="entry name" value="Retrovirus_Pol_polyprotein"/>
</dbReference>
<dbReference type="InterPro" id="IPR041588">
    <property type="entry name" value="Integrase_H2C2"/>
</dbReference>
<feature type="domain" description="Reverse transcriptase RNase H-like" evidence="7">
    <location>
        <begin position="64"/>
        <end position="169"/>
    </location>
</feature>
<accession>A0A9Q3FX22</accession>
<dbReference type="SUPFAM" id="SSF56672">
    <property type="entry name" value="DNA/RNA polymerases"/>
    <property type="match status" value="1"/>
</dbReference>
<keyword evidence="6" id="KW-0695">RNA-directed DNA polymerase</keyword>
<name>A0A9Q3FX22_9BASI</name>
<keyword evidence="5" id="KW-0378">Hydrolase</keyword>
<dbReference type="Gene3D" id="1.10.340.70">
    <property type="match status" value="1"/>
</dbReference>
<keyword evidence="10" id="KW-1185">Reference proteome</keyword>
<evidence type="ECO:0000259" key="8">
    <source>
        <dbReference type="Pfam" id="PF17921"/>
    </source>
</evidence>
<dbReference type="Proteomes" id="UP000765509">
    <property type="component" value="Unassembled WGS sequence"/>
</dbReference>
<evidence type="ECO:0008006" key="11">
    <source>
        <dbReference type="Google" id="ProtNLM"/>
    </source>
</evidence>
<dbReference type="GO" id="GO:0003964">
    <property type="term" value="F:RNA-directed DNA polymerase activity"/>
    <property type="evidence" value="ECO:0007669"/>
    <property type="project" value="UniProtKB-KW"/>
</dbReference>
<dbReference type="Pfam" id="PF17921">
    <property type="entry name" value="Integrase_H2C2"/>
    <property type="match status" value="1"/>
</dbReference>
<evidence type="ECO:0000313" key="10">
    <source>
        <dbReference type="Proteomes" id="UP000765509"/>
    </source>
</evidence>
<keyword evidence="4" id="KW-0255">Endonuclease</keyword>
<evidence type="ECO:0000313" key="9">
    <source>
        <dbReference type="EMBL" id="MBW0546764.1"/>
    </source>
</evidence>
<evidence type="ECO:0000256" key="4">
    <source>
        <dbReference type="ARBA" id="ARBA00022759"/>
    </source>
</evidence>
<dbReference type="EMBL" id="AVOT02051768">
    <property type="protein sequence ID" value="MBW0546764.1"/>
    <property type="molecule type" value="Genomic_DNA"/>
</dbReference>
<keyword evidence="2" id="KW-0548">Nucleotidyltransferase</keyword>
<organism evidence="9 10">
    <name type="scientific">Austropuccinia psidii MF-1</name>
    <dbReference type="NCBI Taxonomy" id="1389203"/>
    <lineage>
        <taxon>Eukaryota</taxon>
        <taxon>Fungi</taxon>
        <taxon>Dikarya</taxon>
        <taxon>Basidiomycota</taxon>
        <taxon>Pucciniomycotina</taxon>
        <taxon>Pucciniomycetes</taxon>
        <taxon>Pucciniales</taxon>
        <taxon>Sphaerophragmiaceae</taxon>
        <taxon>Austropuccinia</taxon>
    </lineage>
</organism>
<evidence type="ECO:0000256" key="6">
    <source>
        <dbReference type="ARBA" id="ARBA00022918"/>
    </source>
</evidence>
<dbReference type="GO" id="GO:0016787">
    <property type="term" value="F:hydrolase activity"/>
    <property type="evidence" value="ECO:0007669"/>
    <property type="project" value="UniProtKB-KW"/>
</dbReference>
<comment type="caution">
    <text evidence="9">The sequence shown here is derived from an EMBL/GenBank/DDBJ whole genome shotgun (WGS) entry which is preliminary data.</text>
</comment>
<reference evidence="9" key="1">
    <citation type="submission" date="2021-03" db="EMBL/GenBank/DDBJ databases">
        <title>Draft genome sequence of rust myrtle Austropuccinia psidii MF-1, a brazilian biotype.</title>
        <authorList>
            <person name="Quecine M.C."/>
            <person name="Pachon D.M.R."/>
            <person name="Bonatelli M.L."/>
            <person name="Correr F.H."/>
            <person name="Franceschini L.M."/>
            <person name="Leite T.F."/>
            <person name="Margarido G.R.A."/>
            <person name="Almeida C.A."/>
            <person name="Ferrarezi J.A."/>
            <person name="Labate C.A."/>
        </authorList>
    </citation>
    <scope>NUCLEOTIDE SEQUENCE</scope>
    <source>
        <strain evidence="9">MF-1</strain>
    </source>
</reference>
<proteinExistence type="predicted"/>
<evidence type="ECO:0000256" key="1">
    <source>
        <dbReference type="ARBA" id="ARBA00022679"/>
    </source>
</evidence>
<evidence type="ECO:0000259" key="7">
    <source>
        <dbReference type="Pfam" id="PF17917"/>
    </source>
</evidence>
<dbReference type="PANTHER" id="PTHR37984:SF5">
    <property type="entry name" value="PROTEIN NYNRIN-LIKE"/>
    <property type="match status" value="1"/>
</dbReference>
<dbReference type="InterPro" id="IPR041373">
    <property type="entry name" value="RT_RNaseH"/>
</dbReference>
<sequence length="367" mass="42641">MQSFLGFAGYSRQYIEDFARIPQSFYKLCDQQTVYQMTEERFKAYEELKNSLMNAPFLLIPHWKLPFKLYIDVCGEGLGAALPQTQIINYKPVEGPICFISIQIKPTEARHGESQMECLFLVWALEKLYYYLDGTVFDVIADCIAVKSLPNMKTPNRHMLRWLIAIQEYRGNMTIVNKSGNIHTNVDGLSRWALANTTDNPEWVPQEEHHIEGICVTDIGTEFFNQVKESYKRDKNCDILCQLLMKYCKDPSPSSKLDEIWKKAYDEGSFHTLDGILYNRTKHTYVMTLTDITLINTILHECNDSAAAGNLSEDRTLERVKPCSWWPNWKKDVEQYCQTCDRCQKENRATGKKFGMMIKIQEPKSPW</sequence>
<dbReference type="PANTHER" id="PTHR37984">
    <property type="entry name" value="PROTEIN CBG26694"/>
    <property type="match status" value="1"/>
</dbReference>
<dbReference type="AlphaFoldDB" id="A0A9Q3FX22"/>
<keyword evidence="1" id="KW-0808">Transferase</keyword>
<evidence type="ECO:0000256" key="3">
    <source>
        <dbReference type="ARBA" id="ARBA00022722"/>
    </source>
</evidence>
<gene>
    <name evidence="9" type="ORF">O181_086479</name>
</gene>
<keyword evidence="3" id="KW-0540">Nuclease</keyword>
<protein>
    <recommendedName>
        <fullName evidence="11">Reverse transcriptase RNase H-like domain-containing protein</fullName>
    </recommendedName>
</protein>
<dbReference type="Gene3D" id="3.30.70.270">
    <property type="match status" value="1"/>
</dbReference>